<keyword evidence="3" id="KW-1185">Reference proteome</keyword>
<feature type="transmembrane region" description="Helical" evidence="1">
    <location>
        <begin position="66"/>
        <end position="85"/>
    </location>
</feature>
<dbReference type="EMBL" id="JAOSHN010000010">
    <property type="protein sequence ID" value="MCU7380442.1"/>
    <property type="molecule type" value="Genomic_DNA"/>
</dbReference>
<dbReference type="AlphaFoldDB" id="A0A9J6QYA0"/>
<gene>
    <name evidence="2" type="ORF">OBO34_19195</name>
</gene>
<comment type="caution">
    <text evidence="2">The sequence shown here is derived from an EMBL/GenBank/DDBJ whole genome shotgun (WGS) entry which is preliminary data.</text>
</comment>
<evidence type="ECO:0000256" key="1">
    <source>
        <dbReference type="SAM" id="Phobius"/>
    </source>
</evidence>
<feature type="transmembrane region" description="Helical" evidence="1">
    <location>
        <begin position="136"/>
        <end position="153"/>
    </location>
</feature>
<keyword evidence="1" id="KW-0472">Membrane</keyword>
<accession>A0A9J6QYA0</accession>
<keyword evidence="1" id="KW-1133">Transmembrane helix</keyword>
<keyword evidence="1" id="KW-0812">Transmembrane</keyword>
<evidence type="ECO:0000313" key="3">
    <source>
        <dbReference type="Proteomes" id="UP001065549"/>
    </source>
</evidence>
<proteinExistence type="predicted"/>
<sequence length="162" mass="17202">MKPLQTVVLLLAAFFLQPTAAGLIPLGGASPNLLLCITLILVIKAREPAPIIGLCVLTSILQELCFSLYAGPAPAAIFIIGITAVFAGKFLALEHPIFLAGLTAADTLVYSGILWVGQVLLGAPYGFLQVLRLQPAYAAHNLVLMALLYLLFLKNAEGRYSI</sequence>
<protein>
    <recommendedName>
        <fullName evidence="4">Rod shape-determining protein MreD</fullName>
    </recommendedName>
</protein>
<dbReference type="Proteomes" id="UP001065549">
    <property type="component" value="Unassembled WGS sequence"/>
</dbReference>
<feature type="transmembrane region" description="Helical" evidence="1">
    <location>
        <begin position="97"/>
        <end position="116"/>
    </location>
</feature>
<evidence type="ECO:0000313" key="2">
    <source>
        <dbReference type="EMBL" id="MCU7380442.1"/>
    </source>
</evidence>
<reference evidence="2" key="1">
    <citation type="submission" date="2022-09" db="EMBL/GenBank/DDBJ databases">
        <title>Culturomic study of gut microbiota in children with autism spectrum disorder.</title>
        <authorList>
            <person name="Efimov B.A."/>
            <person name="Chaplin A.V."/>
            <person name="Sokolova S.R."/>
            <person name="Pikina A.P."/>
            <person name="Korzhanova M."/>
            <person name="Belova V."/>
            <person name="Korostin D."/>
        </authorList>
    </citation>
    <scope>NUCLEOTIDE SEQUENCE</scope>
    <source>
        <strain evidence="2">ASD5510</strain>
    </source>
</reference>
<dbReference type="RefSeq" id="WP_148396756.1">
    <property type="nucleotide sequence ID" value="NZ_JAJAGH010000002.1"/>
</dbReference>
<name>A0A9J6QYA0_9FIRM</name>
<organism evidence="2 3">
    <name type="scientific">Hominibacterium faecale</name>
    <dbReference type="NCBI Taxonomy" id="2839743"/>
    <lineage>
        <taxon>Bacteria</taxon>
        <taxon>Bacillati</taxon>
        <taxon>Bacillota</taxon>
        <taxon>Clostridia</taxon>
        <taxon>Peptostreptococcales</taxon>
        <taxon>Anaerovoracaceae</taxon>
        <taxon>Hominibacterium</taxon>
    </lineage>
</organism>
<evidence type="ECO:0008006" key="4">
    <source>
        <dbReference type="Google" id="ProtNLM"/>
    </source>
</evidence>